<proteinExistence type="predicted"/>
<sequence>MGDTDLSPNGYSPSLRRPLSLFFTPTPDVPFNPTPDSSSLSLSFHHSTRTTTKRSRGHEIPRQVEREVPTVGQQLRCYMAPEYLVEDNVWKLYKTNSLGGSVDPRIKEDFPAKEASRVLQRGLLCTQASVDLRPSMAEVVQMLTNIECEIPEPKQPHFPTSSGLNLASSGRSYGINSLISNALTKIKGSCTPTEY</sequence>
<accession>A0ACC0HXN8</accession>
<dbReference type="EMBL" id="CM045759">
    <property type="protein sequence ID" value="KAI8018347.1"/>
    <property type="molecule type" value="Genomic_DNA"/>
</dbReference>
<keyword evidence="2" id="KW-1185">Reference proteome</keyword>
<reference evidence="1 2" key="1">
    <citation type="journal article" date="2022" name="Plant J.">
        <title>Chromosome-level genome of Camellia lanceoleosa provides a valuable resource for understanding genome evolution and self-incompatibility.</title>
        <authorList>
            <person name="Gong W."/>
            <person name="Xiao S."/>
            <person name="Wang L."/>
            <person name="Liao Z."/>
            <person name="Chang Y."/>
            <person name="Mo W."/>
            <person name="Hu G."/>
            <person name="Li W."/>
            <person name="Zhao G."/>
            <person name="Zhu H."/>
            <person name="Hu X."/>
            <person name="Ji K."/>
            <person name="Xiang X."/>
            <person name="Song Q."/>
            <person name="Yuan D."/>
            <person name="Jin S."/>
            <person name="Zhang L."/>
        </authorList>
    </citation>
    <scope>NUCLEOTIDE SEQUENCE [LARGE SCALE GENOMIC DNA]</scope>
    <source>
        <strain evidence="1">SQ_2022a</strain>
    </source>
</reference>
<protein>
    <submittedName>
        <fullName evidence="1">Cysteine-rich receptor-like protein kinase 1</fullName>
    </submittedName>
</protein>
<dbReference type="Proteomes" id="UP001060215">
    <property type="component" value="Chromosome 2"/>
</dbReference>
<name>A0ACC0HXN8_9ERIC</name>
<comment type="caution">
    <text evidence="1">The sequence shown here is derived from an EMBL/GenBank/DDBJ whole genome shotgun (WGS) entry which is preliminary data.</text>
</comment>
<gene>
    <name evidence="1" type="ORF">LOK49_LG04G03631</name>
</gene>
<organism evidence="1 2">
    <name type="scientific">Camellia lanceoleosa</name>
    <dbReference type="NCBI Taxonomy" id="1840588"/>
    <lineage>
        <taxon>Eukaryota</taxon>
        <taxon>Viridiplantae</taxon>
        <taxon>Streptophyta</taxon>
        <taxon>Embryophyta</taxon>
        <taxon>Tracheophyta</taxon>
        <taxon>Spermatophyta</taxon>
        <taxon>Magnoliopsida</taxon>
        <taxon>eudicotyledons</taxon>
        <taxon>Gunneridae</taxon>
        <taxon>Pentapetalae</taxon>
        <taxon>asterids</taxon>
        <taxon>Ericales</taxon>
        <taxon>Theaceae</taxon>
        <taxon>Camellia</taxon>
    </lineage>
</organism>
<evidence type="ECO:0000313" key="1">
    <source>
        <dbReference type="EMBL" id="KAI8018347.1"/>
    </source>
</evidence>
<evidence type="ECO:0000313" key="2">
    <source>
        <dbReference type="Proteomes" id="UP001060215"/>
    </source>
</evidence>